<dbReference type="RefSeq" id="WP_230575533.1">
    <property type="nucleotide sequence ID" value="NZ_CAKJTI010000013.1"/>
</dbReference>
<accession>A0ABM8YCF7</accession>
<evidence type="ECO:0000313" key="5">
    <source>
        <dbReference type="Proteomes" id="UP000789423"/>
    </source>
</evidence>
<dbReference type="InterPro" id="IPR050248">
    <property type="entry name" value="Polysacc_deacetylase_ArnD"/>
</dbReference>
<dbReference type="EMBL" id="CAKJTI010000013">
    <property type="protein sequence ID" value="CAG9613459.1"/>
    <property type="molecule type" value="Genomic_DNA"/>
</dbReference>
<keyword evidence="1" id="KW-0479">Metal-binding</keyword>
<dbReference type="Proteomes" id="UP000789423">
    <property type="component" value="Unassembled WGS sequence"/>
</dbReference>
<dbReference type="PROSITE" id="PS51677">
    <property type="entry name" value="NODB"/>
    <property type="match status" value="1"/>
</dbReference>
<organism evidence="4 5">
    <name type="scientific">Bacillus rhizoplanae</name>
    <dbReference type="NCBI Taxonomy" id="2880966"/>
    <lineage>
        <taxon>Bacteria</taxon>
        <taxon>Bacillati</taxon>
        <taxon>Bacillota</taxon>
        <taxon>Bacilli</taxon>
        <taxon>Bacillales</taxon>
        <taxon>Bacillaceae</taxon>
        <taxon>Bacillus</taxon>
    </lineage>
</organism>
<dbReference type="InterPro" id="IPR054895">
    <property type="entry name" value="PGN_GlcNAc_Dac"/>
</dbReference>
<dbReference type="EC" id="3.5.1.104" evidence="4"/>
<dbReference type="PANTHER" id="PTHR10587">
    <property type="entry name" value="GLYCOSYL TRANSFERASE-RELATED"/>
    <property type="match status" value="1"/>
</dbReference>
<gene>
    <name evidence="4" type="ORF">BACCIP111899_02674</name>
</gene>
<dbReference type="GO" id="GO:0016787">
    <property type="term" value="F:hydrolase activity"/>
    <property type="evidence" value="ECO:0007669"/>
    <property type="project" value="UniProtKB-KW"/>
</dbReference>
<feature type="domain" description="NodB homology" evidence="3">
    <location>
        <begin position="91"/>
        <end position="272"/>
    </location>
</feature>
<keyword evidence="5" id="KW-1185">Reference proteome</keyword>
<evidence type="ECO:0000259" key="3">
    <source>
        <dbReference type="PROSITE" id="PS51677"/>
    </source>
</evidence>
<dbReference type="Pfam" id="PF01522">
    <property type="entry name" value="Polysacc_deac_1"/>
    <property type="match status" value="1"/>
</dbReference>
<evidence type="ECO:0000256" key="1">
    <source>
        <dbReference type="ARBA" id="ARBA00022723"/>
    </source>
</evidence>
<dbReference type="NCBIfam" id="NF045821">
    <property type="entry name" value="PgAcgDacpgdA1_Bac"/>
    <property type="match status" value="1"/>
</dbReference>
<sequence length="285" mass="32575">MYSFYPPKLVFPYQGTPYNHISRCFLPSKISYPSIQNPFYTLDYMKSVPTSSQAPFPFQVQSKEEATRGSWTPFPWVEKYAYAFAGPYNKSEVALTFDDGPDLLYTPQVLDKLKKHSVKATFFLLGENAERYPEVVKRIVNEGHIVGNHTYNHPNLAKISDEQYHEQIIKTENILQKLIGYSPKLIRPPYGIINEDQVKWATEQNFMIIQWSVDTLDWKGLNAEEITNKVLGNTFPGSILLQHSAPGGKLQGSVNALDRFIPDLTSKGARFVTLPKMFNTSKQRK</sequence>
<dbReference type="Gene3D" id="3.20.20.370">
    <property type="entry name" value="Glycoside hydrolase/deacetylase"/>
    <property type="match status" value="1"/>
</dbReference>
<dbReference type="SUPFAM" id="SSF88713">
    <property type="entry name" value="Glycoside hydrolase/deacetylase"/>
    <property type="match status" value="1"/>
</dbReference>
<dbReference type="CDD" id="cd10917">
    <property type="entry name" value="CE4_NodB_like_6s_7s"/>
    <property type="match status" value="1"/>
</dbReference>
<proteinExistence type="predicted"/>
<evidence type="ECO:0000313" key="4">
    <source>
        <dbReference type="EMBL" id="CAG9613459.1"/>
    </source>
</evidence>
<dbReference type="PANTHER" id="PTHR10587:SF133">
    <property type="entry name" value="CHITIN DEACETYLASE 1-RELATED"/>
    <property type="match status" value="1"/>
</dbReference>
<dbReference type="InterPro" id="IPR011330">
    <property type="entry name" value="Glyco_hydro/deAcase_b/a-brl"/>
</dbReference>
<reference evidence="4 5" key="1">
    <citation type="submission" date="2021-10" db="EMBL/GenBank/DDBJ databases">
        <authorList>
            <person name="Criscuolo A."/>
        </authorList>
    </citation>
    <scope>NUCLEOTIDE SEQUENCE [LARGE SCALE GENOMIC DNA]</scope>
    <source>
        <strain evidence="5">CIP 111899</strain>
    </source>
</reference>
<keyword evidence="2 4" id="KW-0378">Hydrolase</keyword>
<dbReference type="InterPro" id="IPR002509">
    <property type="entry name" value="NODB_dom"/>
</dbReference>
<evidence type="ECO:0000256" key="2">
    <source>
        <dbReference type="ARBA" id="ARBA00022801"/>
    </source>
</evidence>
<protein>
    <submittedName>
        <fullName evidence="4">Peptidoglycan-N-acetylglucosamine deacetylase</fullName>
        <ecNumber evidence="4">3.5.1.104</ecNumber>
    </submittedName>
</protein>
<name>A0ABM8YCF7_9BACI</name>
<comment type="caution">
    <text evidence="4">The sequence shown here is derived from an EMBL/GenBank/DDBJ whole genome shotgun (WGS) entry which is preliminary data.</text>
</comment>